<organism evidence="7 8">
    <name type="scientific">Reyranella humidisoli</name>
    <dbReference type="NCBI Taxonomy" id="2849149"/>
    <lineage>
        <taxon>Bacteria</taxon>
        <taxon>Pseudomonadati</taxon>
        <taxon>Pseudomonadota</taxon>
        <taxon>Alphaproteobacteria</taxon>
        <taxon>Hyphomicrobiales</taxon>
        <taxon>Reyranellaceae</taxon>
        <taxon>Reyranella</taxon>
    </lineage>
</organism>
<keyword evidence="2 5" id="KW-0812">Transmembrane</keyword>
<dbReference type="Proteomes" id="UP000727907">
    <property type="component" value="Unassembled WGS sequence"/>
</dbReference>
<dbReference type="PANTHER" id="PTHR32322:SF2">
    <property type="entry name" value="EAMA DOMAIN-CONTAINING PROTEIN"/>
    <property type="match status" value="1"/>
</dbReference>
<evidence type="ECO:0000259" key="6">
    <source>
        <dbReference type="Pfam" id="PF00892"/>
    </source>
</evidence>
<feature type="transmembrane region" description="Helical" evidence="5">
    <location>
        <begin position="274"/>
        <end position="292"/>
    </location>
</feature>
<name>A0ABS6II98_9HYPH</name>
<dbReference type="RefSeq" id="WP_216957272.1">
    <property type="nucleotide sequence ID" value="NZ_JAHOPB010000001.1"/>
</dbReference>
<accession>A0ABS6II98</accession>
<evidence type="ECO:0000313" key="7">
    <source>
        <dbReference type="EMBL" id="MBU8873003.1"/>
    </source>
</evidence>
<evidence type="ECO:0000256" key="2">
    <source>
        <dbReference type="ARBA" id="ARBA00022692"/>
    </source>
</evidence>
<keyword evidence="8" id="KW-1185">Reference proteome</keyword>
<keyword evidence="4 5" id="KW-0472">Membrane</keyword>
<feature type="domain" description="EamA" evidence="6">
    <location>
        <begin position="16"/>
        <end position="141"/>
    </location>
</feature>
<feature type="transmembrane region" description="Helical" evidence="5">
    <location>
        <begin position="156"/>
        <end position="174"/>
    </location>
</feature>
<protein>
    <submittedName>
        <fullName evidence="7">DMT family transporter</fullName>
    </submittedName>
</protein>
<feature type="transmembrane region" description="Helical" evidence="5">
    <location>
        <begin position="186"/>
        <end position="205"/>
    </location>
</feature>
<feature type="transmembrane region" description="Helical" evidence="5">
    <location>
        <begin position="102"/>
        <end position="119"/>
    </location>
</feature>
<dbReference type="PANTHER" id="PTHR32322">
    <property type="entry name" value="INNER MEMBRANE TRANSPORTER"/>
    <property type="match status" value="1"/>
</dbReference>
<feature type="transmembrane region" description="Helical" evidence="5">
    <location>
        <begin position="126"/>
        <end position="144"/>
    </location>
</feature>
<feature type="transmembrane region" description="Helical" evidence="5">
    <location>
        <begin position="38"/>
        <end position="59"/>
    </location>
</feature>
<sequence>MSDARPSRVAWLQLGLVVVLFGLAWPVIKIGLSAGTPIWLAAARATLSAATAFVLVAALKRLAWPGRADWPIILSVGALQLTCFFAFANLGVQIVPPGRSGVLAYTTMLWMVPLSWMIGEKVGRRGFAGAALGVAGIVVLVDPVRFDWNDRRVMLGHAWLLAAGFTWALAILHARRHSWRMPPLDVLPWQMGVATVLLWILAFTLEPTGHLDLQQPSLWIALLYLGVLAGPTATWAAVSVARALPPVTGSLGMLGVPLLAIASSIVLVGEPVTWPLAIGTALVIAGIAIVILDRNN</sequence>
<evidence type="ECO:0000256" key="4">
    <source>
        <dbReference type="ARBA" id="ARBA00023136"/>
    </source>
</evidence>
<evidence type="ECO:0000313" key="8">
    <source>
        <dbReference type="Proteomes" id="UP000727907"/>
    </source>
</evidence>
<evidence type="ECO:0000256" key="1">
    <source>
        <dbReference type="ARBA" id="ARBA00004141"/>
    </source>
</evidence>
<evidence type="ECO:0000256" key="5">
    <source>
        <dbReference type="SAM" id="Phobius"/>
    </source>
</evidence>
<feature type="transmembrane region" description="Helical" evidence="5">
    <location>
        <begin position="12"/>
        <end position="32"/>
    </location>
</feature>
<feature type="transmembrane region" description="Helical" evidence="5">
    <location>
        <begin position="71"/>
        <end position="90"/>
    </location>
</feature>
<evidence type="ECO:0000256" key="3">
    <source>
        <dbReference type="ARBA" id="ARBA00022989"/>
    </source>
</evidence>
<comment type="caution">
    <text evidence="7">The sequence shown here is derived from an EMBL/GenBank/DDBJ whole genome shotgun (WGS) entry which is preliminary data.</text>
</comment>
<dbReference type="EMBL" id="JAHOPB010000001">
    <property type="protein sequence ID" value="MBU8873003.1"/>
    <property type="molecule type" value="Genomic_DNA"/>
</dbReference>
<dbReference type="InterPro" id="IPR000620">
    <property type="entry name" value="EamA_dom"/>
</dbReference>
<gene>
    <name evidence="7" type="ORF">KQ910_04480</name>
</gene>
<feature type="transmembrane region" description="Helical" evidence="5">
    <location>
        <begin position="217"/>
        <end position="238"/>
    </location>
</feature>
<feature type="transmembrane region" description="Helical" evidence="5">
    <location>
        <begin position="250"/>
        <end position="268"/>
    </location>
</feature>
<proteinExistence type="predicted"/>
<comment type="subcellular location">
    <subcellularLocation>
        <location evidence="1">Membrane</location>
        <topology evidence="1">Multi-pass membrane protein</topology>
    </subcellularLocation>
</comment>
<dbReference type="InterPro" id="IPR050638">
    <property type="entry name" value="AA-Vitamin_Transporters"/>
</dbReference>
<reference evidence="7 8" key="1">
    <citation type="submission" date="2021-06" db="EMBL/GenBank/DDBJ databases">
        <authorList>
            <person name="Lee D.H."/>
        </authorList>
    </citation>
    <scope>NUCLEOTIDE SEQUENCE [LARGE SCALE GENOMIC DNA]</scope>
    <source>
        <strain evidence="7 8">MMS21-HV4-11</strain>
    </source>
</reference>
<keyword evidence="3 5" id="KW-1133">Transmembrane helix</keyword>
<dbReference type="Pfam" id="PF00892">
    <property type="entry name" value="EamA"/>
    <property type="match status" value="2"/>
</dbReference>
<feature type="domain" description="EamA" evidence="6">
    <location>
        <begin position="155"/>
        <end position="291"/>
    </location>
</feature>